<sequence length="64" mass="6582">MLAELATPECEAEVKTVLGGDSMWVLIETAGGGRDTSNVNGVVAETESIAVFPGGCYNVSIGKH</sequence>
<proteinExistence type="predicted"/>
<gene>
    <name evidence="1" type="ORF">SVIM_LOCUS156855</name>
</gene>
<organism evidence="1">
    <name type="scientific">Salix viminalis</name>
    <name type="common">Common osier</name>
    <name type="synonym">Basket willow</name>
    <dbReference type="NCBI Taxonomy" id="40686"/>
    <lineage>
        <taxon>Eukaryota</taxon>
        <taxon>Viridiplantae</taxon>
        <taxon>Streptophyta</taxon>
        <taxon>Embryophyta</taxon>
        <taxon>Tracheophyta</taxon>
        <taxon>Spermatophyta</taxon>
        <taxon>Magnoliopsida</taxon>
        <taxon>eudicotyledons</taxon>
        <taxon>Gunneridae</taxon>
        <taxon>Pentapetalae</taxon>
        <taxon>rosids</taxon>
        <taxon>fabids</taxon>
        <taxon>Malpighiales</taxon>
        <taxon>Salicaceae</taxon>
        <taxon>Saliceae</taxon>
        <taxon>Salix</taxon>
    </lineage>
</organism>
<dbReference type="AlphaFoldDB" id="A0A6N2KYH4"/>
<name>A0A6N2KYH4_SALVM</name>
<evidence type="ECO:0000313" key="1">
    <source>
        <dbReference type="EMBL" id="VFU33723.1"/>
    </source>
</evidence>
<accession>A0A6N2KYH4</accession>
<dbReference type="EMBL" id="CAADRP010000935">
    <property type="protein sequence ID" value="VFU33723.1"/>
    <property type="molecule type" value="Genomic_DNA"/>
</dbReference>
<protein>
    <submittedName>
        <fullName evidence="1">Uncharacterized protein</fullName>
    </submittedName>
</protein>
<reference evidence="1" key="1">
    <citation type="submission" date="2019-03" db="EMBL/GenBank/DDBJ databases">
        <authorList>
            <person name="Mank J."/>
            <person name="Almeida P."/>
        </authorList>
    </citation>
    <scope>NUCLEOTIDE SEQUENCE</scope>
    <source>
        <strain evidence="1">78183</strain>
    </source>
</reference>